<dbReference type="SMART" id="SM00382">
    <property type="entry name" value="AAA"/>
    <property type="match status" value="1"/>
</dbReference>
<evidence type="ECO:0000313" key="6">
    <source>
        <dbReference type="EMBL" id="CAB4887381.1"/>
    </source>
</evidence>
<dbReference type="GO" id="GO:0140359">
    <property type="term" value="F:ABC-type transporter activity"/>
    <property type="evidence" value="ECO:0007669"/>
    <property type="project" value="InterPro"/>
</dbReference>
<dbReference type="InterPro" id="IPR015860">
    <property type="entry name" value="ABC_transpr_TagH-like"/>
</dbReference>
<evidence type="ECO:0000256" key="4">
    <source>
        <dbReference type="ARBA" id="ARBA00022840"/>
    </source>
</evidence>
<dbReference type="GO" id="GO:0016887">
    <property type="term" value="F:ATP hydrolysis activity"/>
    <property type="evidence" value="ECO:0007669"/>
    <property type="project" value="InterPro"/>
</dbReference>
<reference evidence="6" key="1">
    <citation type="submission" date="2020-05" db="EMBL/GenBank/DDBJ databases">
        <authorList>
            <person name="Chiriac C."/>
            <person name="Salcher M."/>
            <person name="Ghai R."/>
            <person name="Kavagutti S V."/>
        </authorList>
    </citation>
    <scope>NUCLEOTIDE SEQUENCE</scope>
</reference>
<dbReference type="PANTHER" id="PTHR46743:SF2">
    <property type="entry name" value="TEICHOIC ACIDS EXPORT ATP-BINDING PROTEIN TAGH"/>
    <property type="match status" value="1"/>
</dbReference>
<accession>A0A6J7EY86</accession>
<dbReference type="InterPro" id="IPR017871">
    <property type="entry name" value="ABC_transporter-like_CS"/>
</dbReference>
<sequence>MSSDAPAIRIRGLGKRYRIAHRDAQHITLAETMLQRLRHPMSRGQREDFWALRDIDLDIARGEALGILGRNGAGKSTLLKVLSRITHPTTGEVDLYGRVGGLLEVGTGFHPELTGRENVYLNGSILGMRTREIDQRFDEIVDFAGAERFLDTPLKRFSSGMQVRLAFSVAAFLDTEILIIDEVLAVGDADFQAKCLGKMGDLLNGGRTVLFVSHNASAVAQLTQRCVLLDAGRLVADGPTADVLAEYSKARERLNDVSTWDLPRPESHLGTIVKLARVRVGDSSGVIPQTTQSNVQLEVVRTGSFDGDALRVVYRILRHDGIPVGTAITSGVVLPAGQRSVLDFELASADLAPGHYYLAIWIDAGLEGVVIPLDHLPVTAHFQVVPDAASPFAHVWANDWGVTTLPSSTLSACSAKDPAVGQHATQPDGQHGERC</sequence>
<dbReference type="Gene3D" id="3.40.50.300">
    <property type="entry name" value="P-loop containing nucleotide triphosphate hydrolases"/>
    <property type="match status" value="1"/>
</dbReference>
<dbReference type="GO" id="GO:0005524">
    <property type="term" value="F:ATP binding"/>
    <property type="evidence" value="ECO:0007669"/>
    <property type="project" value="UniProtKB-KW"/>
</dbReference>
<dbReference type="PROSITE" id="PS50893">
    <property type="entry name" value="ABC_TRANSPORTER_2"/>
    <property type="match status" value="1"/>
</dbReference>
<comment type="similarity">
    <text evidence="1">Belongs to the ABC transporter superfamily.</text>
</comment>
<dbReference type="InterPro" id="IPR050683">
    <property type="entry name" value="Bact_Polysacc_Export_ATP-bd"/>
</dbReference>
<organism evidence="6">
    <name type="scientific">freshwater metagenome</name>
    <dbReference type="NCBI Taxonomy" id="449393"/>
    <lineage>
        <taxon>unclassified sequences</taxon>
        <taxon>metagenomes</taxon>
        <taxon>ecological metagenomes</taxon>
    </lineage>
</organism>
<dbReference type="PROSITE" id="PS00211">
    <property type="entry name" value="ABC_TRANSPORTER_1"/>
    <property type="match status" value="1"/>
</dbReference>
<dbReference type="AlphaFoldDB" id="A0A6J7EY86"/>
<evidence type="ECO:0000259" key="5">
    <source>
        <dbReference type="PROSITE" id="PS50893"/>
    </source>
</evidence>
<protein>
    <submittedName>
        <fullName evidence="6">Unannotated protein</fullName>
    </submittedName>
</protein>
<gene>
    <name evidence="6" type="ORF">UFOPK3376_02488</name>
</gene>
<feature type="domain" description="ABC transporter" evidence="5">
    <location>
        <begin position="35"/>
        <end position="256"/>
    </location>
</feature>
<dbReference type="InterPro" id="IPR003439">
    <property type="entry name" value="ABC_transporter-like_ATP-bd"/>
</dbReference>
<keyword evidence="2" id="KW-0813">Transport</keyword>
<dbReference type="GO" id="GO:0016020">
    <property type="term" value="C:membrane"/>
    <property type="evidence" value="ECO:0007669"/>
    <property type="project" value="InterPro"/>
</dbReference>
<name>A0A6J7EY86_9ZZZZ</name>
<dbReference type="InterPro" id="IPR027417">
    <property type="entry name" value="P-loop_NTPase"/>
</dbReference>
<dbReference type="EMBL" id="CAFBLP010000081">
    <property type="protein sequence ID" value="CAB4887381.1"/>
    <property type="molecule type" value="Genomic_DNA"/>
</dbReference>
<dbReference type="CDD" id="cd03220">
    <property type="entry name" value="ABC_KpsT_Wzt"/>
    <property type="match status" value="1"/>
</dbReference>
<evidence type="ECO:0000256" key="1">
    <source>
        <dbReference type="ARBA" id="ARBA00005417"/>
    </source>
</evidence>
<dbReference type="Pfam" id="PF00005">
    <property type="entry name" value="ABC_tran"/>
    <property type="match status" value="1"/>
</dbReference>
<dbReference type="InterPro" id="IPR003593">
    <property type="entry name" value="AAA+_ATPase"/>
</dbReference>
<keyword evidence="3" id="KW-0547">Nucleotide-binding</keyword>
<dbReference type="PANTHER" id="PTHR46743">
    <property type="entry name" value="TEICHOIC ACIDS EXPORT ATP-BINDING PROTEIN TAGH"/>
    <property type="match status" value="1"/>
</dbReference>
<evidence type="ECO:0000256" key="3">
    <source>
        <dbReference type="ARBA" id="ARBA00022741"/>
    </source>
</evidence>
<evidence type="ECO:0000256" key="2">
    <source>
        <dbReference type="ARBA" id="ARBA00022448"/>
    </source>
</evidence>
<proteinExistence type="inferred from homology"/>
<dbReference type="SUPFAM" id="SSF52540">
    <property type="entry name" value="P-loop containing nucleoside triphosphate hydrolases"/>
    <property type="match status" value="1"/>
</dbReference>
<keyword evidence="4" id="KW-0067">ATP-binding</keyword>